<evidence type="ECO:0000313" key="4">
    <source>
        <dbReference type="Proteomes" id="UP001161017"/>
    </source>
</evidence>
<evidence type="ECO:0000313" key="3">
    <source>
        <dbReference type="EMBL" id="MDI1489241.1"/>
    </source>
</evidence>
<proteinExistence type="predicted"/>
<organism evidence="3 4">
    <name type="scientific">Ramalina farinacea</name>
    <dbReference type="NCBI Taxonomy" id="258253"/>
    <lineage>
        <taxon>Eukaryota</taxon>
        <taxon>Fungi</taxon>
        <taxon>Dikarya</taxon>
        <taxon>Ascomycota</taxon>
        <taxon>Pezizomycotina</taxon>
        <taxon>Lecanoromycetes</taxon>
        <taxon>OSLEUM clade</taxon>
        <taxon>Lecanoromycetidae</taxon>
        <taxon>Lecanorales</taxon>
        <taxon>Lecanorineae</taxon>
        <taxon>Ramalinaceae</taxon>
        <taxon>Ramalina</taxon>
    </lineage>
</organism>
<name>A0AA43TRZ0_9LECA</name>
<dbReference type="Pfam" id="PF09757">
    <property type="entry name" value="Arb2-like"/>
    <property type="match status" value="1"/>
</dbReference>
<feature type="compositionally biased region" description="Pro residues" evidence="1">
    <location>
        <begin position="160"/>
        <end position="176"/>
    </location>
</feature>
<dbReference type="Proteomes" id="UP001161017">
    <property type="component" value="Unassembled WGS sequence"/>
</dbReference>
<dbReference type="GO" id="GO:0141221">
    <property type="term" value="F:histone deacetylase activity, hydrolytic mechanism"/>
    <property type="evidence" value="ECO:0007669"/>
    <property type="project" value="UniProtKB-EC"/>
</dbReference>
<feature type="region of interest" description="Disordered" evidence="1">
    <location>
        <begin position="159"/>
        <end position="194"/>
    </location>
</feature>
<keyword evidence="4" id="KW-1185">Reference proteome</keyword>
<accession>A0AA43TRZ0</accession>
<keyword evidence="3" id="KW-0378">Hydrolase</keyword>
<dbReference type="AlphaFoldDB" id="A0AA43TRZ0"/>
<evidence type="ECO:0000259" key="2">
    <source>
        <dbReference type="Pfam" id="PF09757"/>
    </source>
</evidence>
<feature type="compositionally biased region" description="Low complexity" evidence="1">
    <location>
        <begin position="177"/>
        <end position="188"/>
    </location>
</feature>
<feature type="domain" description="Arb2-like" evidence="2">
    <location>
        <begin position="1"/>
        <end position="158"/>
    </location>
</feature>
<protein>
    <submittedName>
        <fullName evidence="3">Histone deacetylase hda1</fullName>
        <ecNumber evidence="3">3.5.1.98</ecNumber>
    </submittedName>
</protein>
<evidence type="ECO:0000256" key="1">
    <source>
        <dbReference type="SAM" id="MobiDB-lite"/>
    </source>
</evidence>
<dbReference type="EC" id="3.5.1.98" evidence="3"/>
<gene>
    <name evidence="3" type="primary">HDA1_2</name>
    <name evidence="3" type="ORF">OHK93_008519</name>
</gene>
<reference evidence="3" key="1">
    <citation type="journal article" date="2023" name="Genome Biol. Evol.">
        <title>First Whole Genome Sequence and Flow Cytometry Genome Size Data for the Lichen-Forming Fungus Ramalina farinacea (Ascomycota).</title>
        <authorList>
            <person name="Llewellyn T."/>
            <person name="Mian S."/>
            <person name="Hill R."/>
            <person name="Leitch I.J."/>
            <person name="Gaya E."/>
        </authorList>
    </citation>
    <scope>NUCLEOTIDE SEQUENCE</scope>
    <source>
        <strain evidence="3">LIQ254RAFAR</strain>
    </source>
</reference>
<dbReference type="EMBL" id="JAPUFD010000009">
    <property type="protein sequence ID" value="MDI1489241.1"/>
    <property type="molecule type" value="Genomic_DNA"/>
</dbReference>
<sequence length="223" mass="24397">MVPIPVYKQSLAASFKSQVMATPNFETNVPLVVLFHDPPEIFSGSPINSSLKMETMWMHDGYKSYAKPLIEQGMAFIDINIPRALAPNAATDSNGDLETRTLRTSQLAEYLWDNYIELNTHPQIFFIGVGLAYQGILALINARDSFRDTVTGIISLIPGPTSPSPLPPPPLTPAPSSPSKTTRSTPSTWAAGTRTTRSSWWARGIRIGNPGRPNGRVNGMGMW</sequence>
<dbReference type="InterPro" id="IPR019154">
    <property type="entry name" value="Arb2-like_domain"/>
</dbReference>
<comment type="caution">
    <text evidence="3">The sequence shown here is derived from an EMBL/GenBank/DDBJ whole genome shotgun (WGS) entry which is preliminary data.</text>
</comment>